<organism evidence="2 3">
    <name type="scientific">Candidatus Cryptobacteroides faecavium</name>
    <dbReference type="NCBI Taxonomy" id="2840762"/>
    <lineage>
        <taxon>Bacteria</taxon>
        <taxon>Pseudomonadati</taxon>
        <taxon>Bacteroidota</taxon>
        <taxon>Bacteroidia</taxon>
        <taxon>Bacteroidales</taxon>
        <taxon>Candidatus Cryptobacteroides</taxon>
    </lineage>
</organism>
<comment type="caution">
    <text evidence="2">The sequence shown here is derived from an EMBL/GenBank/DDBJ whole genome shotgun (WGS) entry which is preliminary data.</text>
</comment>
<dbReference type="Proteomes" id="UP000823603">
    <property type="component" value="Unassembled WGS sequence"/>
</dbReference>
<sequence>MANETKHENAEAVVEAVSKTDLFFKENRKTLLIILAVLVVAGAVFFCYHKFVYEVQRAEAQEQMYPAENNFRNMEYELALNGDGNVLGFSQIISDYGKKAGKAVYFYAGVCELQLGNFEQAIKYLSSYTGKDPILKARATACIGDAYVGLEDYAAALGYFEKAAGTIDNMYAAGYLLKAGAVCEKLGQNEKAIALYKKIKDQYPQSMEGYDIDKYISRLEAE</sequence>
<dbReference type="SUPFAM" id="SSF48452">
    <property type="entry name" value="TPR-like"/>
    <property type="match status" value="1"/>
</dbReference>
<feature type="transmembrane region" description="Helical" evidence="1">
    <location>
        <begin position="30"/>
        <end position="48"/>
    </location>
</feature>
<dbReference type="EMBL" id="JADIMB010000128">
    <property type="protein sequence ID" value="MBO8471850.1"/>
    <property type="molecule type" value="Genomic_DNA"/>
</dbReference>
<dbReference type="SMART" id="SM00028">
    <property type="entry name" value="TPR"/>
    <property type="match status" value="3"/>
</dbReference>
<dbReference type="InterPro" id="IPR019734">
    <property type="entry name" value="TPR_rpt"/>
</dbReference>
<reference evidence="2" key="1">
    <citation type="submission" date="2020-10" db="EMBL/GenBank/DDBJ databases">
        <authorList>
            <person name="Gilroy R."/>
        </authorList>
    </citation>
    <scope>NUCLEOTIDE SEQUENCE</scope>
    <source>
        <strain evidence="2">B2-22910</strain>
    </source>
</reference>
<gene>
    <name evidence="2" type="ORF">IAB82_08675</name>
</gene>
<dbReference type="AlphaFoldDB" id="A0A9D9IGL5"/>
<evidence type="ECO:0000256" key="1">
    <source>
        <dbReference type="SAM" id="Phobius"/>
    </source>
</evidence>
<proteinExistence type="predicted"/>
<protein>
    <submittedName>
        <fullName evidence="2">Tetratricopeptide repeat protein</fullName>
    </submittedName>
</protein>
<dbReference type="Pfam" id="PF13174">
    <property type="entry name" value="TPR_6"/>
    <property type="match status" value="1"/>
</dbReference>
<keyword evidence="1" id="KW-0812">Transmembrane</keyword>
<dbReference type="InterPro" id="IPR011990">
    <property type="entry name" value="TPR-like_helical_dom_sf"/>
</dbReference>
<dbReference type="Pfam" id="PF13432">
    <property type="entry name" value="TPR_16"/>
    <property type="match status" value="1"/>
</dbReference>
<accession>A0A9D9IGL5</accession>
<reference evidence="2" key="2">
    <citation type="journal article" date="2021" name="PeerJ">
        <title>Extensive microbial diversity within the chicken gut microbiome revealed by metagenomics and culture.</title>
        <authorList>
            <person name="Gilroy R."/>
            <person name="Ravi A."/>
            <person name="Getino M."/>
            <person name="Pursley I."/>
            <person name="Horton D.L."/>
            <person name="Alikhan N.F."/>
            <person name="Baker D."/>
            <person name="Gharbi K."/>
            <person name="Hall N."/>
            <person name="Watson M."/>
            <person name="Adriaenssens E.M."/>
            <person name="Foster-Nyarko E."/>
            <person name="Jarju S."/>
            <person name="Secka A."/>
            <person name="Antonio M."/>
            <person name="Oren A."/>
            <person name="Chaudhuri R.R."/>
            <person name="La Ragione R."/>
            <person name="Hildebrand F."/>
            <person name="Pallen M.J."/>
        </authorList>
    </citation>
    <scope>NUCLEOTIDE SEQUENCE</scope>
    <source>
        <strain evidence="2">B2-22910</strain>
    </source>
</reference>
<evidence type="ECO:0000313" key="2">
    <source>
        <dbReference type="EMBL" id="MBO8471850.1"/>
    </source>
</evidence>
<dbReference type="Gene3D" id="1.25.40.10">
    <property type="entry name" value="Tetratricopeptide repeat domain"/>
    <property type="match status" value="1"/>
</dbReference>
<evidence type="ECO:0000313" key="3">
    <source>
        <dbReference type="Proteomes" id="UP000823603"/>
    </source>
</evidence>
<name>A0A9D9IGL5_9BACT</name>
<keyword evidence="1" id="KW-1133">Transmembrane helix</keyword>
<keyword evidence="1" id="KW-0472">Membrane</keyword>